<accession>A0A1Y4L5F4</accession>
<evidence type="ECO:0000256" key="1">
    <source>
        <dbReference type="SAM" id="Phobius"/>
    </source>
</evidence>
<keyword evidence="1" id="KW-0472">Membrane</keyword>
<organism evidence="2 3">
    <name type="scientific">Butyricicoccus pullicaecorum</name>
    <dbReference type="NCBI Taxonomy" id="501571"/>
    <lineage>
        <taxon>Bacteria</taxon>
        <taxon>Bacillati</taxon>
        <taxon>Bacillota</taxon>
        <taxon>Clostridia</taxon>
        <taxon>Eubacteriales</taxon>
        <taxon>Butyricicoccaceae</taxon>
        <taxon>Butyricicoccus</taxon>
    </lineage>
</organism>
<evidence type="ECO:0000313" key="3">
    <source>
        <dbReference type="Proteomes" id="UP000195897"/>
    </source>
</evidence>
<evidence type="ECO:0000313" key="2">
    <source>
        <dbReference type="EMBL" id="OUP52003.1"/>
    </source>
</evidence>
<reference evidence="3" key="1">
    <citation type="submission" date="2017-04" db="EMBL/GenBank/DDBJ databases">
        <title>Function of individual gut microbiota members based on whole genome sequencing of pure cultures obtained from chicken caecum.</title>
        <authorList>
            <person name="Medvecky M."/>
            <person name="Cejkova D."/>
            <person name="Polansky O."/>
            <person name="Karasova D."/>
            <person name="Kubasova T."/>
            <person name="Cizek A."/>
            <person name="Rychlik I."/>
        </authorList>
    </citation>
    <scope>NUCLEOTIDE SEQUENCE [LARGE SCALE GENOMIC DNA]</scope>
    <source>
        <strain evidence="3">An180</strain>
    </source>
</reference>
<dbReference type="RefSeq" id="WP_087373795.1">
    <property type="nucleotide sequence ID" value="NZ_NFKK01000014.1"/>
</dbReference>
<dbReference type="Proteomes" id="UP000195897">
    <property type="component" value="Unassembled WGS sequence"/>
</dbReference>
<keyword evidence="1" id="KW-0812">Transmembrane</keyword>
<dbReference type="AlphaFoldDB" id="A0A1Y4L5F4"/>
<protein>
    <recommendedName>
        <fullName evidence="4">DUF2178 domain-containing protein</fullName>
    </recommendedName>
</protein>
<feature type="transmembrane region" description="Helical" evidence="1">
    <location>
        <begin position="78"/>
        <end position="99"/>
    </location>
</feature>
<gene>
    <name evidence="2" type="ORF">B5F17_10910</name>
</gene>
<feature type="transmembrane region" description="Helical" evidence="1">
    <location>
        <begin position="105"/>
        <end position="130"/>
    </location>
</feature>
<keyword evidence="1" id="KW-1133">Transmembrane helix</keyword>
<comment type="caution">
    <text evidence="2">The sequence shown here is derived from an EMBL/GenBank/DDBJ whole genome shotgun (WGS) entry which is preliminary data.</text>
</comment>
<dbReference type="EMBL" id="NFKK01000014">
    <property type="protein sequence ID" value="OUP52003.1"/>
    <property type="molecule type" value="Genomic_DNA"/>
</dbReference>
<sequence>MKIYSKKRLWSGVGLLVLAALLLVTMCIKGFRAKSVALVVVLVTIGLGELGSAMSRQQAIEDREERTAFIESKARSRAFSLTQQICLVLTIALVVAGAVKTYLPLLAMGIATGLILTLSTVCEIAATIYYEKRY</sequence>
<feature type="transmembrane region" description="Helical" evidence="1">
    <location>
        <begin position="37"/>
        <end position="57"/>
    </location>
</feature>
<evidence type="ECO:0008006" key="4">
    <source>
        <dbReference type="Google" id="ProtNLM"/>
    </source>
</evidence>
<proteinExistence type="predicted"/>
<name>A0A1Y4L5F4_9FIRM</name>